<dbReference type="EMBL" id="CP045904">
    <property type="protein sequence ID" value="QQP36275.1"/>
    <property type="molecule type" value="Genomic_DNA"/>
</dbReference>
<evidence type="ECO:0000313" key="3">
    <source>
        <dbReference type="Proteomes" id="UP000595437"/>
    </source>
</evidence>
<dbReference type="AlphaFoldDB" id="A0A7T8GRA7"/>
<keyword evidence="3" id="KW-1185">Reference proteome</keyword>
<proteinExistence type="predicted"/>
<reference evidence="3" key="1">
    <citation type="submission" date="2021-01" db="EMBL/GenBank/DDBJ databases">
        <title>Caligus Genome Assembly.</title>
        <authorList>
            <person name="Gallardo-Escarate C."/>
        </authorList>
    </citation>
    <scope>NUCLEOTIDE SEQUENCE [LARGE SCALE GENOMIC DNA]</scope>
</reference>
<evidence type="ECO:0000256" key="1">
    <source>
        <dbReference type="SAM" id="MobiDB-lite"/>
    </source>
</evidence>
<feature type="region of interest" description="Disordered" evidence="1">
    <location>
        <begin position="1"/>
        <end position="47"/>
    </location>
</feature>
<organism evidence="2 3">
    <name type="scientific">Caligus rogercresseyi</name>
    <name type="common">Sea louse</name>
    <dbReference type="NCBI Taxonomy" id="217165"/>
    <lineage>
        <taxon>Eukaryota</taxon>
        <taxon>Metazoa</taxon>
        <taxon>Ecdysozoa</taxon>
        <taxon>Arthropoda</taxon>
        <taxon>Crustacea</taxon>
        <taxon>Multicrustacea</taxon>
        <taxon>Hexanauplia</taxon>
        <taxon>Copepoda</taxon>
        <taxon>Siphonostomatoida</taxon>
        <taxon>Caligidae</taxon>
        <taxon>Caligus</taxon>
    </lineage>
</organism>
<protein>
    <submittedName>
        <fullName evidence="2">Uncharacterized protein</fullName>
    </submittedName>
</protein>
<feature type="compositionally biased region" description="Basic and acidic residues" evidence="1">
    <location>
        <begin position="1"/>
        <end position="15"/>
    </location>
</feature>
<evidence type="ECO:0000313" key="2">
    <source>
        <dbReference type="EMBL" id="QQP36275.1"/>
    </source>
</evidence>
<dbReference type="Proteomes" id="UP000595437">
    <property type="component" value="Chromosome 15"/>
</dbReference>
<name>A0A7T8GRA7_CALRO</name>
<accession>A0A7T8GRA7</accession>
<sequence length="55" mass="6252">MWAHLSTEHPDDLAHVEGGPSAKQPRIDSSLSPWPQAHWQHQDRMPSPKICQICL</sequence>
<gene>
    <name evidence="2" type="ORF">FKW44_021322</name>
</gene>